<feature type="domain" description="Thiopeptide-type bacteriocin biosynthesis" evidence="1">
    <location>
        <begin position="2"/>
        <end position="297"/>
    </location>
</feature>
<organism evidence="2 3">
    <name type="scientific">Streptomyces yaizuensis</name>
    <dbReference type="NCBI Taxonomy" id="2989713"/>
    <lineage>
        <taxon>Bacteria</taxon>
        <taxon>Bacillati</taxon>
        <taxon>Actinomycetota</taxon>
        <taxon>Actinomycetes</taxon>
        <taxon>Kitasatosporales</taxon>
        <taxon>Streptomycetaceae</taxon>
        <taxon>Streptomyces</taxon>
    </lineage>
</organism>
<dbReference type="Proteomes" id="UP001291653">
    <property type="component" value="Unassembled WGS sequence"/>
</dbReference>
<dbReference type="InterPro" id="IPR023809">
    <property type="entry name" value="Thiopep_bacteriocin_synth_dom"/>
</dbReference>
<evidence type="ECO:0000313" key="2">
    <source>
        <dbReference type="EMBL" id="GLF97398.1"/>
    </source>
</evidence>
<dbReference type="RefSeq" id="WP_323449393.1">
    <property type="nucleotide sequence ID" value="NZ_BSBI01000010.1"/>
</dbReference>
<name>A0ABQ5P464_9ACTN</name>
<protein>
    <submittedName>
        <fullName evidence="2">Thiopeptide-type bacteriocin biosynthesis protein</fullName>
    </submittedName>
</protein>
<evidence type="ECO:0000259" key="1">
    <source>
        <dbReference type="Pfam" id="PF14028"/>
    </source>
</evidence>
<evidence type="ECO:0000313" key="3">
    <source>
        <dbReference type="Proteomes" id="UP001291653"/>
    </source>
</evidence>
<proteinExistence type="predicted"/>
<accession>A0ABQ5P464</accession>
<comment type="caution">
    <text evidence="2">The sequence shown here is derived from an EMBL/GenBank/DDBJ whole genome shotgun (WGS) entry which is preliminary data.</text>
</comment>
<sequence>MAHLHLPPSLHTAFLNDTVAPLLRAEGLWDHFFFLRYWQGGPHLRLRMLCGPGAGSAAAAERVVAALARSLPEFDSGAREEYAYGLTLQAELARLEQEEETAGLPLGSVDRAPYAPEYRKYGGPQGVAIAETVFRETSVAVLGLLAEQAARGGTGQAPIGEAARIMAMFLRGAGLGPEAAIVFLREYEEWWRRYAPDTVRAAWPQLYRGVSPQLTNLCAAVWADSPPDDAFLATSAGATERARAAAGTAPGGDVHDLRLAGTPYLGCLSNYIHTANNRLGLVPAHEGLVAHLVRRALEERAG</sequence>
<dbReference type="EMBL" id="BSBI01000010">
    <property type="protein sequence ID" value="GLF97398.1"/>
    <property type="molecule type" value="Genomic_DNA"/>
</dbReference>
<gene>
    <name evidence="2" type="ORF">SYYSPA8_23895</name>
</gene>
<keyword evidence="3" id="KW-1185">Reference proteome</keyword>
<dbReference type="Pfam" id="PF14028">
    <property type="entry name" value="Lant_dehydr_C"/>
    <property type="match status" value="1"/>
</dbReference>
<reference evidence="2 3" key="1">
    <citation type="submission" date="2022-10" db="EMBL/GenBank/DDBJ databases">
        <title>Draft genome sequence of Streptomyces sp. YSPA8.</title>
        <authorList>
            <person name="Moriuchi R."/>
            <person name="Dohra H."/>
            <person name="Yamamura H."/>
            <person name="Kodani S."/>
        </authorList>
    </citation>
    <scope>NUCLEOTIDE SEQUENCE [LARGE SCALE GENOMIC DNA]</scope>
    <source>
        <strain evidence="2 3">YSPA8</strain>
    </source>
</reference>